<organism evidence="1 2">
    <name type="scientific">Stephania yunnanensis</name>
    <dbReference type="NCBI Taxonomy" id="152371"/>
    <lineage>
        <taxon>Eukaryota</taxon>
        <taxon>Viridiplantae</taxon>
        <taxon>Streptophyta</taxon>
        <taxon>Embryophyta</taxon>
        <taxon>Tracheophyta</taxon>
        <taxon>Spermatophyta</taxon>
        <taxon>Magnoliopsida</taxon>
        <taxon>Ranunculales</taxon>
        <taxon>Menispermaceae</taxon>
        <taxon>Menispermoideae</taxon>
        <taxon>Cissampelideae</taxon>
        <taxon>Stephania</taxon>
    </lineage>
</organism>
<evidence type="ECO:0000313" key="2">
    <source>
        <dbReference type="Proteomes" id="UP001420932"/>
    </source>
</evidence>
<comment type="caution">
    <text evidence="1">The sequence shown here is derived from an EMBL/GenBank/DDBJ whole genome shotgun (WGS) entry which is preliminary data.</text>
</comment>
<name>A0AAP0KZB4_9MAGN</name>
<keyword evidence="2" id="KW-1185">Reference proteome</keyword>
<reference evidence="1 2" key="1">
    <citation type="submission" date="2024-01" db="EMBL/GenBank/DDBJ databases">
        <title>Genome assemblies of Stephania.</title>
        <authorList>
            <person name="Yang L."/>
        </authorList>
    </citation>
    <scope>NUCLEOTIDE SEQUENCE [LARGE SCALE GENOMIC DNA]</scope>
    <source>
        <strain evidence="1">YNDBR</strain>
        <tissue evidence="1">Leaf</tissue>
    </source>
</reference>
<dbReference type="AlphaFoldDB" id="A0AAP0KZB4"/>
<dbReference type="EMBL" id="JBBNAF010000003">
    <property type="protein sequence ID" value="KAK9160622.1"/>
    <property type="molecule type" value="Genomic_DNA"/>
</dbReference>
<sequence length="72" mass="7729">MRAFSSSNCHMLTPNSASTSFLQYGSATCPCSNTLPQLLLGCLGMRRSTHSQFLARVCASSLQPSCPPCWSV</sequence>
<proteinExistence type="predicted"/>
<accession>A0AAP0KZB4</accession>
<gene>
    <name evidence="1" type="ORF">Syun_006963</name>
</gene>
<dbReference type="Proteomes" id="UP001420932">
    <property type="component" value="Unassembled WGS sequence"/>
</dbReference>
<protein>
    <submittedName>
        <fullName evidence="1">Uncharacterized protein</fullName>
    </submittedName>
</protein>
<evidence type="ECO:0000313" key="1">
    <source>
        <dbReference type="EMBL" id="KAK9160622.1"/>
    </source>
</evidence>